<dbReference type="RefSeq" id="WP_233231380.1">
    <property type="nucleotide sequence ID" value="NZ_CP017834.1"/>
</dbReference>
<organism evidence="2 3">
    <name type="scientific">Silvanigrella aquatica</name>
    <dbReference type="NCBI Taxonomy" id="1915309"/>
    <lineage>
        <taxon>Bacteria</taxon>
        <taxon>Pseudomonadati</taxon>
        <taxon>Bdellovibrionota</taxon>
        <taxon>Oligoflexia</taxon>
        <taxon>Silvanigrellales</taxon>
        <taxon>Silvanigrellaceae</taxon>
        <taxon>Silvanigrella</taxon>
    </lineage>
</organism>
<reference evidence="2 3" key="1">
    <citation type="submission" date="2016-10" db="EMBL/GenBank/DDBJ databases">
        <title>Silvanigrella aquatica sp. nov., isolated from a freshwater lake located in the Black Forest, Germany, description of Silvanigrellaceae fam. nov., Silvanigrellales ord. nov., reclassification of the order Bdellovibrionales in the class Oligoflexia, reclassification of the families Bacteriovoracaceae and Halobacteriovoraceae in the new order Bacteriovoracales ord. nov., and reclassification of the family Pseudobacteriovoracaceae in the order Oligoflexiales.</title>
        <authorList>
            <person name="Hahn M.W."/>
            <person name="Schmidt J."/>
            <person name="Koll U."/>
            <person name="Rohde M."/>
            <person name="Verbag S."/>
            <person name="Pitt A."/>
            <person name="Nakai R."/>
            <person name="Naganuma T."/>
            <person name="Lang E."/>
        </authorList>
    </citation>
    <scope>NUCLEOTIDE SEQUENCE [LARGE SCALE GENOMIC DNA]</scope>
    <source>
        <strain evidence="2 3">MWH-Nonnen-W8red</strain>
    </source>
</reference>
<protein>
    <recommendedName>
        <fullName evidence="1">Prolyl 4-hydroxylase alpha subunit Fe(2+) 2OG dioxygenase domain-containing protein</fullName>
    </recommendedName>
</protein>
<dbReference type="Gene3D" id="2.60.120.620">
    <property type="entry name" value="q2cbj1_9rhob like domain"/>
    <property type="match status" value="1"/>
</dbReference>
<sequence>MSLYKRIHIANKLFSKDINSLIKDEILALIVEKFYAHESCIQLSSNILKSKESEKYMHENIENKEIVNYYFGVDRLGVPFNLTYNQSFESEIVHKYYDQILPSRERLRKFAKPAVTSIDKLRLELDEQYEYGANVAHFQGKKMLTGIARIAKAKLSYMSAEQPHFDALPEKYFNLDKQFAANIYLKVPHVGGELEIWDVAPLPPLFNAPKKWREQLPTSIKITPKTGDLIIFNCRRPHAIGAFEGEDRISEQTFIGYKSKQSLKLWN</sequence>
<dbReference type="AlphaFoldDB" id="A0A1L4CZ72"/>
<dbReference type="InterPro" id="IPR044862">
    <property type="entry name" value="Pro_4_hyd_alph_FE2OG_OXY"/>
</dbReference>
<evidence type="ECO:0000313" key="3">
    <source>
        <dbReference type="Proteomes" id="UP000184731"/>
    </source>
</evidence>
<feature type="domain" description="Prolyl 4-hydroxylase alpha subunit Fe(2+) 2OG dioxygenase" evidence="1">
    <location>
        <begin position="162"/>
        <end position="254"/>
    </location>
</feature>
<gene>
    <name evidence="2" type="ORF">AXG55_04745</name>
</gene>
<dbReference type="KEGG" id="saqi:AXG55_04745"/>
<evidence type="ECO:0000259" key="1">
    <source>
        <dbReference type="Pfam" id="PF13640"/>
    </source>
</evidence>
<proteinExistence type="predicted"/>
<accession>A0A1L4CZ72</accession>
<evidence type="ECO:0000313" key="2">
    <source>
        <dbReference type="EMBL" id="APJ03248.1"/>
    </source>
</evidence>
<dbReference type="EMBL" id="CP017834">
    <property type="protein sequence ID" value="APJ03248.1"/>
    <property type="molecule type" value="Genomic_DNA"/>
</dbReference>
<dbReference type="STRING" id="1915309.AXG55_04745"/>
<keyword evidence="3" id="KW-1185">Reference proteome</keyword>
<dbReference type="Proteomes" id="UP000184731">
    <property type="component" value="Chromosome"/>
</dbReference>
<name>A0A1L4CZ72_9BACT</name>
<dbReference type="Pfam" id="PF13640">
    <property type="entry name" value="2OG-FeII_Oxy_3"/>
    <property type="match status" value="1"/>
</dbReference>